<comment type="caution">
    <text evidence="2">The sequence shown here is derived from an EMBL/GenBank/DDBJ whole genome shotgun (WGS) entry which is preliminary data.</text>
</comment>
<feature type="region of interest" description="Disordered" evidence="1">
    <location>
        <begin position="180"/>
        <end position="228"/>
    </location>
</feature>
<evidence type="ECO:0000313" key="2">
    <source>
        <dbReference type="EMBL" id="GAA0037391.1"/>
    </source>
</evidence>
<proteinExistence type="predicted"/>
<sequence>MNDSPAVPDADRIPFGVFSPEIIESVPPKFFPTMVWGYFETEDSDGETGWIERTSDGASYSTILAQISGFLVETEAANTWVDSDDGSDEVADETAAPMDRTLSDLSGDVLVEEASAALSRLMVYPLPDGHEPTGRYVALICDDDPFESGNVELLNEDVSSELIEGLLRVAQTRFAETLSSSPFDDDVDGADAADGSEATAESETSTDSERTAPATEVTSVLSGDQTSPPITTFGQIFDGWAFLPLPEDVDVSAVWSLVLTTDSEDVIRWYTRRTPLLDENLLVGALSRMTFERELELIDSFDQDDDEPSRLMRETIPELHSLVPDDSPTGPLDPRVASLATRSLPSTETAIVASLLLFGTDALGSSSVVCVRELTTDTVALGDSEIDGFEELGLYRSVLRDILRNGLGEF</sequence>
<protein>
    <submittedName>
        <fullName evidence="2">Uncharacterized protein</fullName>
    </submittedName>
</protein>
<evidence type="ECO:0000256" key="1">
    <source>
        <dbReference type="SAM" id="MobiDB-lite"/>
    </source>
</evidence>
<dbReference type="Proteomes" id="UP001498238">
    <property type="component" value="Unassembled WGS sequence"/>
</dbReference>
<feature type="compositionally biased region" description="Polar residues" evidence="1">
    <location>
        <begin position="216"/>
        <end position="228"/>
    </location>
</feature>
<feature type="compositionally biased region" description="Low complexity" evidence="1">
    <location>
        <begin position="192"/>
        <end position="205"/>
    </location>
</feature>
<reference evidence="2 3" key="1">
    <citation type="submission" date="2024-01" db="EMBL/GenBank/DDBJ databases">
        <title>Characterization of antibiotic resistant novel bacterial strains and their environmental applications.</title>
        <authorList>
            <person name="Manzoor S."/>
            <person name="Abbas S."/>
            <person name="Arshad M."/>
            <person name="Ahmed I."/>
        </authorList>
    </citation>
    <scope>NUCLEOTIDE SEQUENCE [LARGE SCALE GENOMIC DNA]</scope>
    <source>
        <strain evidence="2 3">NCCP-602</strain>
    </source>
</reference>
<accession>A0ABN0SSE6</accession>
<dbReference type="RefSeq" id="WP_339394011.1">
    <property type="nucleotide sequence ID" value="NZ_BAAAAF010000026.1"/>
</dbReference>
<organism evidence="2 3">
    <name type="scientific">Brevibacterium metallidurans</name>
    <dbReference type="NCBI Taxonomy" id="1482676"/>
    <lineage>
        <taxon>Bacteria</taxon>
        <taxon>Bacillati</taxon>
        <taxon>Actinomycetota</taxon>
        <taxon>Actinomycetes</taxon>
        <taxon>Micrococcales</taxon>
        <taxon>Brevibacteriaceae</taxon>
        <taxon>Brevibacterium</taxon>
    </lineage>
</organism>
<name>A0ABN0SSE6_9MICO</name>
<dbReference type="EMBL" id="BAAAAF010000026">
    <property type="protein sequence ID" value="GAA0037391.1"/>
    <property type="molecule type" value="Genomic_DNA"/>
</dbReference>
<gene>
    <name evidence="2" type="ORF">NCCP602_33530</name>
</gene>
<evidence type="ECO:0000313" key="3">
    <source>
        <dbReference type="Proteomes" id="UP001498238"/>
    </source>
</evidence>
<keyword evidence="3" id="KW-1185">Reference proteome</keyword>